<dbReference type="AlphaFoldDB" id="A6U8T5"/>
<reference evidence="1 2" key="2">
    <citation type="journal article" date="2010" name="Stand. Genomic Sci.">
        <title>Complete genome sequence of the Medicago microsymbiont Ensifer (Sinorhizobium) medicae strain WSM419.</title>
        <authorList>
            <person name="Reeve W."/>
            <person name="Chain P."/>
            <person name="O'Hara G."/>
            <person name="Ardley J."/>
            <person name="Nandesena K."/>
            <person name="Brau L."/>
            <person name="Tiwari R."/>
            <person name="Malfatti S."/>
            <person name="Kiss H."/>
            <person name="Lapidus A."/>
            <person name="Copeland A."/>
            <person name="Nolan M."/>
            <person name="Land M."/>
            <person name="Hauser L."/>
            <person name="Chang Y.J."/>
            <person name="Ivanova N."/>
            <person name="Mavromatis K."/>
            <person name="Markowitz V."/>
            <person name="Kyrpides N."/>
            <person name="Gollagher M."/>
            <person name="Yates R."/>
            <person name="Dilworth M."/>
            <person name="Howieson J."/>
        </authorList>
    </citation>
    <scope>NUCLEOTIDE SEQUENCE [LARGE SCALE GENOMIC DNA]</scope>
    <source>
        <strain evidence="1 2">WSM419</strain>
    </source>
</reference>
<reference evidence="2" key="1">
    <citation type="submission" date="2007-06" db="EMBL/GenBank/DDBJ databases">
        <title>Complete sequence of Sinorhizobium medicae WSM419 chromosome.</title>
        <authorList>
            <consortium name="US DOE Joint Genome Institute"/>
            <person name="Copeland A."/>
            <person name="Lucas S."/>
            <person name="Lapidus A."/>
            <person name="Barry K."/>
            <person name="Glavina del Rio T."/>
            <person name="Dalin E."/>
            <person name="Tice H."/>
            <person name="Pitluck S."/>
            <person name="Chain P."/>
            <person name="Malfatti S."/>
            <person name="Shin M."/>
            <person name="Vergez L."/>
            <person name="Schmutz J."/>
            <person name="Larimer F."/>
            <person name="Land M."/>
            <person name="Hauser L."/>
            <person name="Kyrpides N."/>
            <person name="Mikhailova N."/>
            <person name="Reeve W.G."/>
            <person name="Richardson P."/>
        </authorList>
    </citation>
    <scope>NUCLEOTIDE SEQUENCE [LARGE SCALE GENOMIC DNA]</scope>
    <source>
        <strain evidence="2">WSM419</strain>
    </source>
</reference>
<proteinExistence type="predicted"/>
<evidence type="ECO:0000313" key="1">
    <source>
        <dbReference type="EMBL" id="ABR60065.1"/>
    </source>
</evidence>
<sequence>MALYCAGSPRLKDGAFEVGLAARLRAARRGTDGLPKRGKSRLAGAPSITQSCCGDEANVLACPAPNHAIMVASREAYGFSIISKEGEPLQATLI</sequence>
<dbReference type="KEGG" id="smd:Smed_1215"/>
<dbReference type="Proteomes" id="UP000001108">
    <property type="component" value="Chromosome"/>
</dbReference>
<gene>
    <name evidence="1" type="ordered locus">Smed_1215</name>
</gene>
<evidence type="ECO:0000313" key="2">
    <source>
        <dbReference type="Proteomes" id="UP000001108"/>
    </source>
</evidence>
<name>A6U8T5_SINMW</name>
<dbReference type="OrthoDB" id="9782620at2"/>
<dbReference type="EMBL" id="CP000738">
    <property type="protein sequence ID" value="ABR60065.1"/>
    <property type="molecule type" value="Genomic_DNA"/>
</dbReference>
<dbReference type="HOGENOM" id="CLU_2384578_0_0_5"/>
<organism evidence="1 2">
    <name type="scientific">Sinorhizobium medicae (strain WSM419)</name>
    <name type="common">Ensifer medicae</name>
    <dbReference type="NCBI Taxonomy" id="366394"/>
    <lineage>
        <taxon>Bacteria</taxon>
        <taxon>Pseudomonadati</taxon>
        <taxon>Pseudomonadota</taxon>
        <taxon>Alphaproteobacteria</taxon>
        <taxon>Hyphomicrobiales</taxon>
        <taxon>Rhizobiaceae</taxon>
        <taxon>Sinorhizobium/Ensifer group</taxon>
        <taxon>Sinorhizobium</taxon>
    </lineage>
</organism>
<accession>A6U8T5</accession>
<protein>
    <submittedName>
        <fullName evidence="1">Uncharacterized protein</fullName>
    </submittedName>
</protein>